<proteinExistence type="predicted"/>
<gene>
    <name evidence="4" type="ORF">CLV30_11826</name>
</gene>
<feature type="domain" description="N-acetyltransferase" evidence="3">
    <location>
        <begin position="1"/>
        <end position="171"/>
    </location>
</feature>
<dbReference type="RefSeq" id="WP_106539014.1">
    <property type="nucleotide sequence ID" value="NZ_PYGE01000018.1"/>
</dbReference>
<dbReference type="PANTHER" id="PTHR43877">
    <property type="entry name" value="AMINOALKYLPHOSPHONATE N-ACETYLTRANSFERASE-RELATED-RELATED"/>
    <property type="match status" value="1"/>
</dbReference>
<name>A0A2P8DPH9_9ACTN</name>
<evidence type="ECO:0000256" key="1">
    <source>
        <dbReference type="ARBA" id="ARBA00022679"/>
    </source>
</evidence>
<evidence type="ECO:0000256" key="2">
    <source>
        <dbReference type="ARBA" id="ARBA00023315"/>
    </source>
</evidence>
<keyword evidence="2" id="KW-0012">Acyltransferase</keyword>
<evidence type="ECO:0000259" key="3">
    <source>
        <dbReference type="PROSITE" id="PS51186"/>
    </source>
</evidence>
<evidence type="ECO:0000313" key="4">
    <source>
        <dbReference type="EMBL" id="PSK99125.1"/>
    </source>
</evidence>
<dbReference type="Pfam" id="PF13508">
    <property type="entry name" value="Acetyltransf_7"/>
    <property type="match status" value="1"/>
</dbReference>
<dbReference type="GO" id="GO:0016747">
    <property type="term" value="F:acyltransferase activity, transferring groups other than amino-acyl groups"/>
    <property type="evidence" value="ECO:0007669"/>
    <property type="project" value="InterPro"/>
</dbReference>
<dbReference type="OrthoDB" id="4119890at2"/>
<evidence type="ECO:0000313" key="5">
    <source>
        <dbReference type="Proteomes" id="UP000243528"/>
    </source>
</evidence>
<sequence>MRIRPIKAVDDDFAAWFDVHLAARVADYPDGPRWRERELRVVFEGTEHHEVRLWLAEDDGMAVGAAVLGLPQRDNTTLGEPEVHVRPEHRRRGIGSAMLEVLRADARAQNRSTLLTWLEGPMAHTDADGLPASTGAAFAERHGFSRRITEIARVQRPPLDLDAIGAAERAARTHADGYRIVTWCDRVPDEHVDEYARLQARLSADAPLGELDYEVEVWDEARVRSDEQRHERMGRGTWNAAAFAPDGSMAGITVVSLATDSDESGFQGTTIVDPRHRGHRLGLLLKAANLRALSRDRPGLQAIWTWNADSNRHMIAVNETLGYQVAGWSAGYQRAI</sequence>
<dbReference type="Gene3D" id="3.40.630.30">
    <property type="match status" value="1"/>
</dbReference>
<dbReference type="InterPro" id="IPR050832">
    <property type="entry name" value="Bact_Acetyltransf"/>
</dbReference>
<reference evidence="4 5" key="1">
    <citation type="submission" date="2018-03" db="EMBL/GenBank/DDBJ databases">
        <title>Genomic Encyclopedia of Archaeal and Bacterial Type Strains, Phase II (KMG-II): from individual species to whole genera.</title>
        <authorList>
            <person name="Goeker M."/>
        </authorList>
    </citation>
    <scope>NUCLEOTIDE SEQUENCE [LARGE SCALE GENOMIC DNA]</scope>
    <source>
        <strain evidence="4 5">DSM 45211</strain>
    </source>
</reference>
<organism evidence="4 5">
    <name type="scientific">Haloactinopolyspora alba</name>
    <dbReference type="NCBI Taxonomy" id="648780"/>
    <lineage>
        <taxon>Bacteria</taxon>
        <taxon>Bacillati</taxon>
        <taxon>Actinomycetota</taxon>
        <taxon>Actinomycetes</taxon>
        <taxon>Jiangellales</taxon>
        <taxon>Jiangellaceae</taxon>
        <taxon>Haloactinopolyspora</taxon>
    </lineage>
</organism>
<dbReference type="InterPro" id="IPR016181">
    <property type="entry name" value="Acyl_CoA_acyltransferase"/>
</dbReference>
<dbReference type="InterPro" id="IPR000182">
    <property type="entry name" value="GNAT_dom"/>
</dbReference>
<protein>
    <submittedName>
        <fullName evidence="4">Acetyltransferase (GNAT) family protein</fullName>
    </submittedName>
</protein>
<dbReference type="CDD" id="cd04301">
    <property type="entry name" value="NAT_SF"/>
    <property type="match status" value="1"/>
</dbReference>
<dbReference type="PROSITE" id="PS51186">
    <property type="entry name" value="GNAT"/>
    <property type="match status" value="1"/>
</dbReference>
<keyword evidence="5" id="KW-1185">Reference proteome</keyword>
<dbReference type="SUPFAM" id="SSF55729">
    <property type="entry name" value="Acyl-CoA N-acyltransferases (Nat)"/>
    <property type="match status" value="2"/>
</dbReference>
<dbReference type="Proteomes" id="UP000243528">
    <property type="component" value="Unassembled WGS sequence"/>
</dbReference>
<keyword evidence="1 4" id="KW-0808">Transferase</keyword>
<comment type="caution">
    <text evidence="4">The sequence shown here is derived from an EMBL/GenBank/DDBJ whole genome shotgun (WGS) entry which is preliminary data.</text>
</comment>
<dbReference type="AlphaFoldDB" id="A0A2P8DPH9"/>
<accession>A0A2P8DPH9</accession>
<dbReference type="EMBL" id="PYGE01000018">
    <property type="protein sequence ID" value="PSK99125.1"/>
    <property type="molecule type" value="Genomic_DNA"/>
</dbReference>